<organism evidence="2 3">
    <name type="scientific">Azohydromonas lata</name>
    <dbReference type="NCBI Taxonomy" id="45677"/>
    <lineage>
        <taxon>Bacteria</taxon>
        <taxon>Pseudomonadati</taxon>
        <taxon>Pseudomonadota</taxon>
        <taxon>Betaproteobacteria</taxon>
        <taxon>Burkholderiales</taxon>
        <taxon>Sphaerotilaceae</taxon>
        <taxon>Azohydromonas</taxon>
    </lineage>
</organism>
<evidence type="ECO:0000256" key="1">
    <source>
        <dbReference type="SAM" id="MobiDB-lite"/>
    </source>
</evidence>
<evidence type="ECO:0000313" key="2">
    <source>
        <dbReference type="EMBL" id="MDZ5455955.1"/>
    </source>
</evidence>
<name>A0ABU5IB98_9BURK</name>
<feature type="compositionally biased region" description="Low complexity" evidence="1">
    <location>
        <begin position="54"/>
        <end position="63"/>
    </location>
</feature>
<sequence>MGSKEHGDDQGRGLTLDLFGDLEPAPPAPSGAVRGGRGKARSRRGANEARREPAQAGADGPARSAAAALGHEVEQALAALPASELQGVVGQVATAIVRSGEFQVALRAQLYTLVAPAISEALRGALAVQEVRQSLRDAFGDGEAGAQALQRAQAAARARDACTVPYAGGLAGAYAAAPRVAQVVQPLAGPTAGSDGGAPLPLGEAVLLAGYEPPLARQYKAALAEAGYESVIVEVGPNDAALPPEAFACAIACLPDDAAEHVQSLLSRHPLRQVLHVSATPRRLVEAVELVMPPPPQAAG</sequence>
<keyword evidence="3" id="KW-1185">Reference proteome</keyword>
<evidence type="ECO:0000313" key="3">
    <source>
        <dbReference type="Proteomes" id="UP001293718"/>
    </source>
</evidence>
<protein>
    <submittedName>
        <fullName evidence="2">Uncharacterized protein</fullName>
    </submittedName>
</protein>
<accession>A0ABU5IB98</accession>
<feature type="region of interest" description="Disordered" evidence="1">
    <location>
        <begin position="1"/>
        <end position="63"/>
    </location>
</feature>
<gene>
    <name evidence="2" type="ORF">SM757_05165</name>
</gene>
<proteinExistence type="predicted"/>
<dbReference type="RefSeq" id="WP_322464640.1">
    <property type="nucleotide sequence ID" value="NZ_JAXOJX010000005.1"/>
</dbReference>
<reference evidence="2 3" key="1">
    <citation type="submission" date="2023-11" db="EMBL/GenBank/DDBJ databases">
        <title>Draft genome of Azohydromonas lata strain H1 (DSM1123), a polyhydroxyalkanoate producer.</title>
        <authorList>
            <person name="Traversa D."/>
            <person name="D'Addabbo P."/>
            <person name="Pazzani C."/>
            <person name="Manzari C."/>
            <person name="Chiara M."/>
            <person name="Scrascia M."/>
        </authorList>
    </citation>
    <scope>NUCLEOTIDE SEQUENCE [LARGE SCALE GENOMIC DNA]</scope>
    <source>
        <strain evidence="2 3">H1</strain>
    </source>
</reference>
<dbReference type="Proteomes" id="UP001293718">
    <property type="component" value="Unassembled WGS sequence"/>
</dbReference>
<feature type="compositionally biased region" description="Basic and acidic residues" evidence="1">
    <location>
        <begin position="1"/>
        <end position="11"/>
    </location>
</feature>
<comment type="caution">
    <text evidence="2">The sequence shown here is derived from an EMBL/GenBank/DDBJ whole genome shotgun (WGS) entry which is preliminary data.</text>
</comment>
<dbReference type="EMBL" id="JAXOJX010000005">
    <property type="protein sequence ID" value="MDZ5455955.1"/>
    <property type="molecule type" value="Genomic_DNA"/>
</dbReference>